<evidence type="ECO:0000313" key="5">
    <source>
        <dbReference type="Proteomes" id="UP001596540"/>
    </source>
</evidence>
<dbReference type="GO" id="GO:0008483">
    <property type="term" value="F:transaminase activity"/>
    <property type="evidence" value="ECO:0007669"/>
    <property type="project" value="UniProtKB-KW"/>
</dbReference>
<proteinExistence type="predicted"/>
<feature type="region of interest" description="Disordered" evidence="2">
    <location>
        <begin position="1"/>
        <end position="25"/>
    </location>
</feature>
<feature type="compositionally biased region" description="Low complexity" evidence="2">
    <location>
        <begin position="9"/>
        <end position="22"/>
    </location>
</feature>
<evidence type="ECO:0000256" key="2">
    <source>
        <dbReference type="SAM" id="MobiDB-lite"/>
    </source>
</evidence>
<comment type="caution">
    <text evidence="4">The sequence shown here is derived from an EMBL/GenBank/DDBJ whole genome shotgun (WGS) entry which is preliminary data.</text>
</comment>
<dbReference type="InterPro" id="IPR015422">
    <property type="entry name" value="PyrdxlP-dep_Trfase_small"/>
</dbReference>
<gene>
    <name evidence="4" type="ORF">ACFQRF_18735</name>
</gene>
<evidence type="ECO:0000313" key="4">
    <source>
        <dbReference type="EMBL" id="MFC7329772.1"/>
    </source>
</evidence>
<keyword evidence="4" id="KW-0032">Aminotransferase</keyword>
<dbReference type="Gene3D" id="3.90.1150.10">
    <property type="entry name" value="Aspartate Aminotransferase, domain 1"/>
    <property type="match status" value="1"/>
</dbReference>
<dbReference type="PANTHER" id="PTHR43795">
    <property type="entry name" value="BIFUNCTIONAL ASPARTATE AMINOTRANSFERASE AND GLUTAMATE/ASPARTATE-PREPHENATE AMINOTRANSFERASE-RELATED"/>
    <property type="match status" value="1"/>
</dbReference>
<dbReference type="Pfam" id="PF00155">
    <property type="entry name" value="Aminotran_1_2"/>
    <property type="match status" value="1"/>
</dbReference>
<dbReference type="Proteomes" id="UP001596540">
    <property type="component" value="Unassembled WGS sequence"/>
</dbReference>
<reference evidence="5" key="1">
    <citation type="journal article" date="2019" name="Int. J. Syst. Evol. Microbiol.">
        <title>The Global Catalogue of Microorganisms (GCM) 10K type strain sequencing project: providing services to taxonomists for standard genome sequencing and annotation.</title>
        <authorList>
            <consortium name="The Broad Institute Genomics Platform"/>
            <consortium name="The Broad Institute Genome Sequencing Center for Infectious Disease"/>
            <person name="Wu L."/>
            <person name="Ma J."/>
        </authorList>
    </citation>
    <scope>NUCLEOTIDE SEQUENCE [LARGE SCALE GENOMIC DNA]</scope>
    <source>
        <strain evidence="5">CGMCC 4.7382</strain>
    </source>
</reference>
<evidence type="ECO:0000256" key="1">
    <source>
        <dbReference type="ARBA" id="ARBA00022898"/>
    </source>
</evidence>
<sequence>MASTSISAPVAPQTQQPPVRVPEGQEAAIRGVPDSEERSVVYRDYLVSQGVQPKIGLDVAENVLLYDLFKSDIFPRLAELTEPDIRYATPAGRPELMDRLAARLSVSFGAEIEGRHVFGTAGVSSALECIAAALREYGVLAPNDTVMLPAPFWQGFRWSFEQRPDLRCVPSHLEAAGPENFRLTVDDLETTYRNTSPRPKMLVLTNPHNPLGVNYPEDLLESVVQWALDKGMHVISDEMYRHSQITGTRPEFVSALRLEATRAHPERVHVVWGLAKDFGLSGFRTGFIVSRSPYVRKVMTGVDEPGHKLRSLAWFSPFDSLRQFLVERLLDASAPGGRPFWDTAMETYRPRLTESFEAVARVLDDFGVPYVRSGGDRFNPAQFFWLDLRSYLPTGPIPAQVRGGEDGFALYLGAPGGSATPEQQLAQRIADQANVLLLPGQVLSCKWQGYFRLCYTAYHKDRVVDAVRRMCEILPAGR</sequence>
<dbReference type="Gene3D" id="3.40.640.10">
    <property type="entry name" value="Type I PLP-dependent aspartate aminotransferase-like (Major domain)"/>
    <property type="match status" value="1"/>
</dbReference>
<feature type="domain" description="Aminotransferase class I/classII large" evidence="3">
    <location>
        <begin position="79"/>
        <end position="466"/>
    </location>
</feature>
<dbReference type="RefSeq" id="WP_379872426.1">
    <property type="nucleotide sequence ID" value="NZ_JBHTBH010000009.1"/>
</dbReference>
<keyword evidence="5" id="KW-1185">Reference proteome</keyword>
<dbReference type="CDD" id="cd00609">
    <property type="entry name" value="AAT_like"/>
    <property type="match status" value="1"/>
</dbReference>
<protein>
    <submittedName>
        <fullName evidence="4">Pyridoxal phosphate-dependent aminotransferase</fullName>
    </submittedName>
</protein>
<evidence type="ECO:0000259" key="3">
    <source>
        <dbReference type="Pfam" id="PF00155"/>
    </source>
</evidence>
<dbReference type="EMBL" id="JBHTBH010000009">
    <property type="protein sequence ID" value="MFC7329772.1"/>
    <property type="molecule type" value="Genomic_DNA"/>
</dbReference>
<dbReference type="InterPro" id="IPR004839">
    <property type="entry name" value="Aminotransferase_I/II_large"/>
</dbReference>
<keyword evidence="1" id="KW-0663">Pyridoxal phosphate</keyword>
<name>A0ABW2KIJ4_9ACTN</name>
<dbReference type="SUPFAM" id="SSF53383">
    <property type="entry name" value="PLP-dependent transferases"/>
    <property type="match status" value="1"/>
</dbReference>
<dbReference type="InterPro" id="IPR050478">
    <property type="entry name" value="Ethylene_sulfur-biosynth"/>
</dbReference>
<dbReference type="PANTHER" id="PTHR43795:SF39">
    <property type="entry name" value="AMINOTRANSFERASE CLASS I_CLASSII DOMAIN-CONTAINING PROTEIN"/>
    <property type="match status" value="1"/>
</dbReference>
<dbReference type="PRINTS" id="PR00753">
    <property type="entry name" value="ACCSYNTHASE"/>
</dbReference>
<keyword evidence="4" id="KW-0808">Transferase</keyword>
<dbReference type="InterPro" id="IPR015421">
    <property type="entry name" value="PyrdxlP-dep_Trfase_major"/>
</dbReference>
<accession>A0ABW2KIJ4</accession>
<dbReference type="InterPro" id="IPR015424">
    <property type="entry name" value="PyrdxlP-dep_Trfase"/>
</dbReference>
<organism evidence="4 5">
    <name type="scientific">Marinactinospora rubrisoli</name>
    <dbReference type="NCBI Taxonomy" id="2715399"/>
    <lineage>
        <taxon>Bacteria</taxon>
        <taxon>Bacillati</taxon>
        <taxon>Actinomycetota</taxon>
        <taxon>Actinomycetes</taxon>
        <taxon>Streptosporangiales</taxon>
        <taxon>Nocardiopsidaceae</taxon>
        <taxon>Marinactinospora</taxon>
    </lineage>
</organism>